<keyword evidence="6" id="KW-0812">Transmembrane</keyword>
<evidence type="ECO:0000256" key="4">
    <source>
        <dbReference type="ARBA" id="ARBA00010617"/>
    </source>
</evidence>
<reference evidence="16" key="1">
    <citation type="journal article" date="2012" name="Science">
        <title>The Paleozoic origin of enzymatic lignin decomposition reconstructed from 31 fungal genomes.</title>
        <authorList>
            <person name="Floudas D."/>
            <person name="Binder M."/>
            <person name="Riley R."/>
            <person name="Barry K."/>
            <person name="Blanchette R.A."/>
            <person name="Henrissat B."/>
            <person name="Martinez A.T."/>
            <person name="Otillar R."/>
            <person name="Spatafora J.W."/>
            <person name="Yadav J.S."/>
            <person name="Aerts A."/>
            <person name="Benoit I."/>
            <person name="Boyd A."/>
            <person name="Carlson A."/>
            <person name="Copeland A."/>
            <person name="Coutinho P.M."/>
            <person name="de Vries R.P."/>
            <person name="Ferreira P."/>
            <person name="Findley K."/>
            <person name="Foster B."/>
            <person name="Gaskell J."/>
            <person name="Glotzer D."/>
            <person name="Gorecki P."/>
            <person name="Heitman J."/>
            <person name="Hesse C."/>
            <person name="Hori C."/>
            <person name="Igarashi K."/>
            <person name="Jurgens J.A."/>
            <person name="Kallen N."/>
            <person name="Kersten P."/>
            <person name="Kohler A."/>
            <person name="Kuees U."/>
            <person name="Kumar T.K.A."/>
            <person name="Kuo A."/>
            <person name="LaButti K."/>
            <person name="Larrondo L.F."/>
            <person name="Lindquist E."/>
            <person name="Ling A."/>
            <person name="Lombard V."/>
            <person name="Lucas S."/>
            <person name="Lundell T."/>
            <person name="Martin R."/>
            <person name="McLaughlin D.J."/>
            <person name="Morgenstern I."/>
            <person name="Morin E."/>
            <person name="Murat C."/>
            <person name="Nagy L.G."/>
            <person name="Nolan M."/>
            <person name="Ohm R.A."/>
            <person name="Patyshakuliyeva A."/>
            <person name="Rokas A."/>
            <person name="Ruiz-Duenas F.J."/>
            <person name="Sabat G."/>
            <person name="Salamov A."/>
            <person name="Samejima M."/>
            <person name="Schmutz J."/>
            <person name="Slot J.C."/>
            <person name="St John F."/>
            <person name="Stenlid J."/>
            <person name="Sun H."/>
            <person name="Sun S."/>
            <person name="Syed K."/>
            <person name="Tsang A."/>
            <person name="Wiebenga A."/>
            <person name="Young D."/>
            <person name="Pisabarro A."/>
            <person name="Eastwood D.C."/>
            <person name="Martin F."/>
            <person name="Cullen D."/>
            <person name="Grigoriev I.V."/>
            <person name="Hibbett D.S."/>
        </authorList>
    </citation>
    <scope>NUCLEOTIDE SEQUENCE [LARGE SCALE GENOMIC DNA]</scope>
    <source>
        <strain evidence="16">RWD-64-598 SS2</strain>
    </source>
</reference>
<evidence type="ECO:0000313" key="16">
    <source>
        <dbReference type="Proteomes" id="UP000053558"/>
    </source>
</evidence>
<keyword evidence="11 14" id="KW-0503">Monooxygenase</keyword>
<evidence type="ECO:0000256" key="2">
    <source>
        <dbReference type="ARBA" id="ARBA00004167"/>
    </source>
</evidence>
<evidence type="ECO:0000256" key="6">
    <source>
        <dbReference type="ARBA" id="ARBA00022692"/>
    </source>
</evidence>
<dbReference type="PRINTS" id="PR00463">
    <property type="entry name" value="EP450I"/>
</dbReference>
<gene>
    <name evidence="15" type="ORF">CONPUDRAFT_57895</name>
</gene>
<accession>A0A5M3MPA7</accession>
<feature type="binding site" description="axial binding residue" evidence="13">
    <location>
        <position position="72"/>
    </location>
    <ligand>
        <name>heme</name>
        <dbReference type="ChEBI" id="CHEBI:30413"/>
    </ligand>
    <ligandPart>
        <name>Fe</name>
        <dbReference type="ChEBI" id="CHEBI:18248"/>
    </ligandPart>
</feature>
<dbReference type="EMBL" id="JH711579">
    <property type="protein sequence ID" value="EIW80564.1"/>
    <property type="molecule type" value="Genomic_DNA"/>
</dbReference>
<keyword evidence="7 13" id="KW-0479">Metal-binding</keyword>
<sequence length="137" mass="15353">HATVTDDVYEGYFIPKGRLRQQFRLMLREDPRWTNPDAFDPSRHLTASGELASKSTTEISGSPVFGFGRRKCPGRFVAENTLWAAIASILVAFKILPADEARGRKVVEFREGVGRMPISFPCVVQPRECYHGVLADL</sequence>
<comment type="similarity">
    <text evidence="4 14">Belongs to the cytochrome P450 family.</text>
</comment>
<dbReference type="GeneID" id="19207911"/>
<keyword evidence="5 13" id="KW-0349">Heme</keyword>
<evidence type="ECO:0000256" key="7">
    <source>
        <dbReference type="ARBA" id="ARBA00022723"/>
    </source>
</evidence>
<name>A0A5M3MPA7_CONPW</name>
<keyword evidence="10 13" id="KW-0408">Iron</keyword>
<comment type="pathway">
    <text evidence="3">Secondary metabolite biosynthesis.</text>
</comment>
<evidence type="ECO:0000256" key="13">
    <source>
        <dbReference type="PIRSR" id="PIRSR602401-1"/>
    </source>
</evidence>
<dbReference type="InterPro" id="IPR050364">
    <property type="entry name" value="Cytochrome_P450_fung"/>
</dbReference>
<dbReference type="OrthoDB" id="2789670at2759"/>
<proteinExistence type="inferred from homology"/>
<dbReference type="RefSeq" id="XP_007769079.1">
    <property type="nucleotide sequence ID" value="XM_007770889.1"/>
</dbReference>
<evidence type="ECO:0000313" key="15">
    <source>
        <dbReference type="EMBL" id="EIW80564.1"/>
    </source>
</evidence>
<evidence type="ECO:0000256" key="12">
    <source>
        <dbReference type="ARBA" id="ARBA00023136"/>
    </source>
</evidence>
<dbReference type="SUPFAM" id="SSF48264">
    <property type="entry name" value="Cytochrome P450"/>
    <property type="match status" value="1"/>
</dbReference>
<dbReference type="GO" id="GO:0004497">
    <property type="term" value="F:monooxygenase activity"/>
    <property type="evidence" value="ECO:0007669"/>
    <property type="project" value="UniProtKB-KW"/>
</dbReference>
<dbReference type="GO" id="GO:0016020">
    <property type="term" value="C:membrane"/>
    <property type="evidence" value="ECO:0007669"/>
    <property type="project" value="UniProtKB-SubCell"/>
</dbReference>
<evidence type="ECO:0000256" key="14">
    <source>
        <dbReference type="RuleBase" id="RU000461"/>
    </source>
</evidence>
<comment type="subcellular location">
    <subcellularLocation>
        <location evidence="2">Membrane</location>
        <topology evidence="2">Single-pass membrane protein</topology>
    </subcellularLocation>
</comment>
<dbReference type="KEGG" id="cput:CONPUDRAFT_57895"/>
<dbReference type="PANTHER" id="PTHR46300:SF2">
    <property type="entry name" value="CYTOCHROME P450 MONOOXYGENASE ALNH-RELATED"/>
    <property type="match status" value="1"/>
</dbReference>
<dbReference type="AlphaFoldDB" id="A0A5M3MPA7"/>
<dbReference type="Gene3D" id="1.10.630.10">
    <property type="entry name" value="Cytochrome P450"/>
    <property type="match status" value="1"/>
</dbReference>
<comment type="caution">
    <text evidence="15">The sequence shown here is derived from an EMBL/GenBank/DDBJ whole genome shotgun (WGS) entry which is preliminary data.</text>
</comment>
<feature type="non-terminal residue" evidence="15">
    <location>
        <position position="1"/>
    </location>
</feature>
<evidence type="ECO:0000256" key="8">
    <source>
        <dbReference type="ARBA" id="ARBA00022989"/>
    </source>
</evidence>
<dbReference type="GO" id="GO:0020037">
    <property type="term" value="F:heme binding"/>
    <property type="evidence" value="ECO:0007669"/>
    <property type="project" value="InterPro"/>
</dbReference>
<dbReference type="GO" id="GO:0016705">
    <property type="term" value="F:oxidoreductase activity, acting on paired donors, with incorporation or reduction of molecular oxygen"/>
    <property type="evidence" value="ECO:0007669"/>
    <property type="project" value="InterPro"/>
</dbReference>
<evidence type="ECO:0000256" key="5">
    <source>
        <dbReference type="ARBA" id="ARBA00022617"/>
    </source>
</evidence>
<comment type="cofactor">
    <cofactor evidence="1 13">
        <name>heme</name>
        <dbReference type="ChEBI" id="CHEBI:30413"/>
    </cofactor>
</comment>
<dbReference type="GO" id="GO:0005506">
    <property type="term" value="F:iron ion binding"/>
    <property type="evidence" value="ECO:0007669"/>
    <property type="project" value="InterPro"/>
</dbReference>
<organism evidence="15 16">
    <name type="scientific">Coniophora puteana (strain RWD-64-598)</name>
    <name type="common">Brown rot fungus</name>
    <dbReference type="NCBI Taxonomy" id="741705"/>
    <lineage>
        <taxon>Eukaryota</taxon>
        <taxon>Fungi</taxon>
        <taxon>Dikarya</taxon>
        <taxon>Basidiomycota</taxon>
        <taxon>Agaricomycotina</taxon>
        <taxon>Agaricomycetes</taxon>
        <taxon>Agaricomycetidae</taxon>
        <taxon>Boletales</taxon>
        <taxon>Coniophorineae</taxon>
        <taxon>Coniophoraceae</taxon>
        <taxon>Coniophora</taxon>
    </lineage>
</organism>
<dbReference type="InterPro" id="IPR036396">
    <property type="entry name" value="Cyt_P450_sf"/>
</dbReference>
<dbReference type="PANTHER" id="PTHR46300">
    <property type="entry name" value="P450, PUTATIVE (EUROFUNG)-RELATED-RELATED"/>
    <property type="match status" value="1"/>
</dbReference>
<keyword evidence="9 14" id="KW-0560">Oxidoreductase</keyword>
<protein>
    <submittedName>
        <fullName evidence="15">Cytochrome P450</fullName>
    </submittedName>
</protein>
<dbReference type="Pfam" id="PF00067">
    <property type="entry name" value="p450"/>
    <property type="match status" value="1"/>
</dbReference>
<keyword evidence="8" id="KW-1133">Transmembrane helix</keyword>
<evidence type="ECO:0000256" key="11">
    <source>
        <dbReference type="ARBA" id="ARBA00023033"/>
    </source>
</evidence>
<evidence type="ECO:0000256" key="1">
    <source>
        <dbReference type="ARBA" id="ARBA00001971"/>
    </source>
</evidence>
<keyword evidence="12" id="KW-0472">Membrane</keyword>
<dbReference type="InterPro" id="IPR001128">
    <property type="entry name" value="Cyt_P450"/>
</dbReference>
<dbReference type="PROSITE" id="PS00086">
    <property type="entry name" value="CYTOCHROME_P450"/>
    <property type="match status" value="1"/>
</dbReference>
<dbReference type="InterPro" id="IPR017972">
    <property type="entry name" value="Cyt_P450_CS"/>
</dbReference>
<evidence type="ECO:0000256" key="10">
    <source>
        <dbReference type="ARBA" id="ARBA00023004"/>
    </source>
</evidence>
<keyword evidence="16" id="KW-1185">Reference proteome</keyword>
<dbReference type="OMA" id="IMIPNIH"/>
<evidence type="ECO:0000256" key="9">
    <source>
        <dbReference type="ARBA" id="ARBA00023002"/>
    </source>
</evidence>
<dbReference type="InterPro" id="IPR002401">
    <property type="entry name" value="Cyt_P450_E_grp-I"/>
</dbReference>
<dbReference type="Proteomes" id="UP000053558">
    <property type="component" value="Unassembled WGS sequence"/>
</dbReference>
<evidence type="ECO:0000256" key="3">
    <source>
        <dbReference type="ARBA" id="ARBA00005179"/>
    </source>
</evidence>